<organism evidence="1">
    <name type="scientific">freshwater metagenome</name>
    <dbReference type="NCBI Taxonomy" id="449393"/>
    <lineage>
        <taxon>unclassified sequences</taxon>
        <taxon>metagenomes</taxon>
        <taxon>ecological metagenomes</taxon>
    </lineage>
</organism>
<proteinExistence type="predicted"/>
<dbReference type="EMBL" id="CAEZUQ010000005">
    <property type="protein sequence ID" value="CAB4600351.1"/>
    <property type="molecule type" value="Genomic_DNA"/>
</dbReference>
<reference evidence="1" key="1">
    <citation type="submission" date="2020-05" db="EMBL/GenBank/DDBJ databases">
        <authorList>
            <person name="Chiriac C."/>
            <person name="Salcher M."/>
            <person name="Ghai R."/>
            <person name="Kavagutti S V."/>
        </authorList>
    </citation>
    <scope>NUCLEOTIDE SEQUENCE</scope>
</reference>
<protein>
    <submittedName>
        <fullName evidence="1">Unannotated protein</fullName>
    </submittedName>
</protein>
<name>A0A6J6GG78_9ZZZZ</name>
<gene>
    <name evidence="1" type="ORF">UFOPK1842_00108</name>
</gene>
<sequence>MDGSTIFFGSGGVPPFGALSKVGITVLAKVPWVFGV</sequence>
<evidence type="ECO:0000313" key="1">
    <source>
        <dbReference type="EMBL" id="CAB4600351.1"/>
    </source>
</evidence>
<accession>A0A6J6GG78</accession>
<dbReference type="AlphaFoldDB" id="A0A6J6GG78"/>